<name>X0VCH4_9ZZZZ</name>
<organism evidence="2">
    <name type="scientific">marine sediment metagenome</name>
    <dbReference type="NCBI Taxonomy" id="412755"/>
    <lineage>
        <taxon>unclassified sequences</taxon>
        <taxon>metagenomes</taxon>
        <taxon>ecological metagenomes</taxon>
    </lineage>
</organism>
<reference evidence="2" key="1">
    <citation type="journal article" date="2014" name="Front. Microbiol.">
        <title>High frequency of phylogenetically diverse reductive dehalogenase-homologous genes in deep subseafloor sedimentary metagenomes.</title>
        <authorList>
            <person name="Kawai M."/>
            <person name="Futagami T."/>
            <person name="Toyoda A."/>
            <person name="Takaki Y."/>
            <person name="Nishi S."/>
            <person name="Hori S."/>
            <person name="Arai W."/>
            <person name="Tsubouchi T."/>
            <person name="Morono Y."/>
            <person name="Uchiyama I."/>
            <person name="Ito T."/>
            <person name="Fujiyama A."/>
            <person name="Inagaki F."/>
            <person name="Takami H."/>
        </authorList>
    </citation>
    <scope>NUCLEOTIDE SEQUENCE</scope>
    <source>
        <strain evidence="2">Expedition CK06-06</strain>
    </source>
</reference>
<feature type="compositionally biased region" description="Basic residues" evidence="1">
    <location>
        <begin position="10"/>
        <end position="19"/>
    </location>
</feature>
<feature type="compositionally biased region" description="Basic and acidic residues" evidence="1">
    <location>
        <begin position="24"/>
        <end position="36"/>
    </location>
</feature>
<dbReference type="EMBL" id="BARS01035200">
    <property type="protein sequence ID" value="GAG16015.1"/>
    <property type="molecule type" value="Genomic_DNA"/>
</dbReference>
<proteinExistence type="predicted"/>
<comment type="caution">
    <text evidence="2">The sequence shown here is derived from an EMBL/GenBank/DDBJ whole genome shotgun (WGS) entry which is preliminary data.</text>
</comment>
<dbReference type="AlphaFoldDB" id="X0VCH4"/>
<evidence type="ECO:0000256" key="1">
    <source>
        <dbReference type="SAM" id="MobiDB-lite"/>
    </source>
</evidence>
<gene>
    <name evidence="2" type="ORF">S01H1_54270</name>
</gene>
<sequence>GGVTRALINRLKRGGRKGGGRNCEYSRPEGSPDRIVRPGLLDDTLDTIKEGLSAELDDEVEEE</sequence>
<evidence type="ECO:0000313" key="2">
    <source>
        <dbReference type="EMBL" id="GAG16015.1"/>
    </source>
</evidence>
<feature type="non-terminal residue" evidence="2">
    <location>
        <position position="1"/>
    </location>
</feature>
<accession>X0VCH4</accession>
<protein>
    <submittedName>
        <fullName evidence="2">Uncharacterized protein</fullName>
    </submittedName>
</protein>
<feature type="region of interest" description="Disordered" evidence="1">
    <location>
        <begin position="1"/>
        <end position="39"/>
    </location>
</feature>